<dbReference type="GO" id="GO:0008017">
    <property type="term" value="F:microtubule binding"/>
    <property type="evidence" value="ECO:0007669"/>
    <property type="project" value="InterPro"/>
</dbReference>
<feature type="compositionally biased region" description="Low complexity" evidence="3">
    <location>
        <begin position="44"/>
        <end position="61"/>
    </location>
</feature>
<comment type="similarity">
    <text evidence="2">Belongs to the TRAFAC class myosin-kinesin ATPase superfamily. Kinesin family.</text>
</comment>
<dbReference type="PANTHER" id="PTHR24115">
    <property type="entry name" value="KINESIN-RELATED"/>
    <property type="match status" value="1"/>
</dbReference>
<evidence type="ECO:0000259" key="5">
    <source>
        <dbReference type="PROSITE" id="PS50089"/>
    </source>
</evidence>
<dbReference type="PROSITE" id="PS50089">
    <property type="entry name" value="ZF_RING_2"/>
    <property type="match status" value="1"/>
</dbReference>
<evidence type="ECO:0000259" key="4">
    <source>
        <dbReference type="PROSITE" id="PS50067"/>
    </source>
</evidence>
<keyword evidence="2" id="KW-0547">Nucleotide-binding</keyword>
<evidence type="ECO:0000256" key="1">
    <source>
        <dbReference type="PROSITE-ProRule" id="PRU00175"/>
    </source>
</evidence>
<feature type="compositionally biased region" description="Basic and acidic residues" evidence="3">
    <location>
        <begin position="256"/>
        <end position="268"/>
    </location>
</feature>
<keyword evidence="1" id="KW-0479">Metal-binding</keyword>
<dbReference type="GO" id="GO:0005874">
    <property type="term" value="C:microtubule"/>
    <property type="evidence" value="ECO:0007669"/>
    <property type="project" value="TreeGrafter"/>
</dbReference>
<organism evidence="6">
    <name type="scientific">Percolomonas cosmopolitus</name>
    <dbReference type="NCBI Taxonomy" id="63605"/>
    <lineage>
        <taxon>Eukaryota</taxon>
        <taxon>Discoba</taxon>
        <taxon>Heterolobosea</taxon>
        <taxon>Tetramitia</taxon>
        <taxon>Eutetramitia</taxon>
        <taxon>Percolomonadidae</taxon>
        <taxon>Percolomonas</taxon>
    </lineage>
</organism>
<dbReference type="InterPro" id="IPR001752">
    <property type="entry name" value="Kinesin_motor_dom"/>
</dbReference>
<feature type="domain" description="RING-type" evidence="5">
    <location>
        <begin position="120"/>
        <end position="158"/>
    </location>
</feature>
<evidence type="ECO:0000313" key="6">
    <source>
        <dbReference type="EMBL" id="CAD9085175.1"/>
    </source>
</evidence>
<feature type="region of interest" description="Disordered" evidence="3">
    <location>
        <begin position="253"/>
        <end position="284"/>
    </location>
</feature>
<reference evidence="6" key="1">
    <citation type="submission" date="2021-01" db="EMBL/GenBank/DDBJ databases">
        <authorList>
            <person name="Corre E."/>
            <person name="Pelletier E."/>
            <person name="Niang G."/>
            <person name="Scheremetjew M."/>
            <person name="Finn R."/>
            <person name="Kale V."/>
            <person name="Holt S."/>
            <person name="Cochrane G."/>
            <person name="Meng A."/>
            <person name="Brown T."/>
            <person name="Cohen L."/>
        </authorList>
    </citation>
    <scope>NUCLEOTIDE SEQUENCE</scope>
    <source>
        <strain evidence="6">WS</strain>
    </source>
</reference>
<dbReference type="PRINTS" id="PR00380">
    <property type="entry name" value="KINESINHEAVY"/>
</dbReference>
<name>A0A7S1KTB9_9EUKA</name>
<dbReference type="PROSITE" id="PS50067">
    <property type="entry name" value="KINESIN_MOTOR_2"/>
    <property type="match status" value="1"/>
</dbReference>
<feature type="region of interest" description="Disordered" evidence="3">
    <location>
        <begin position="83"/>
        <end position="110"/>
    </location>
</feature>
<keyword evidence="1" id="KW-0863">Zinc-finger</keyword>
<dbReference type="GO" id="GO:0005871">
    <property type="term" value="C:kinesin complex"/>
    <property type="evidence" value="ECO:0007669"/>
    <property type="project" value="TreeGrafter"/>
</dbReference>
<dbReference type="InterPro" id="IPR036961">
    <property type="entry name" value="Kinesin_motor_dom_sf"/>
</dbReference>
<dbReference type="EMBL" id="HBGD01010274">
    <property type="protein sequence ID" value="CAD9085175.1"/>
    <property type="molecule type" value="Transcribed_RNA"/>
</dbReference>
<dbReference type="SUPFAM" id="SSF52540">
    <property type="entry name" value="P-loop containing nucleoside triphosphate hydrolases"/>
    <property type="match status" value="1"/>
</dbReference>
<dbReference type="GO" id="GO:0003777">
    <property type="term" value="F:microtubule motor activity"/>
    <property type="evidence" value="ECO:0007669"/>
    <property type="project" value="InterPro"/>
</dbReference>
<dbReference type="GO" id="GO:0005524">
    <property type="term" value="F:ATP binding"/>
    <property type="evidence" value="ECO:0007669"/>
    <property type="project" value="UniProtKB-UniRule"/>
</dbReference>
<proteinExistence type="inferred from homology"/>
<keyword evidence="1" id="KW-0862">Zinc</keyword>
<dbReference type="Pfam" id="PF00225">
    <property type="entry name" value="Kinesin"/>
    <property type="match status" value="2"/>
</dbReference>
<accession>A0A7S1KTB9</accession>
<dbReference type="GO" id="GO:0016887">
    <property type="term" value="F:ATP hydrolysis activity"/>
    <property type="evidence" value="ECO:0007669"/>
    <property type="project" value="TreeGrafter"/>
</dbReference>
<dbReference type="InterPro" id="IPR001841">
    <property type="entry name" value="Znf_RING"/>
</dbReference>
<evidence type="ECO:0000256" key="2">
    <source>
        <dbReference type="PROSITE-ProRule" id="PRU00283"/>
    </source>
</evidence>
<dbReference type="SMART" id="SM00129">
    <property type="entry name" value="KISc"/>
    <property type="match status" value="1"/>
</dbReference>
<protein>
    <recommendedName>
        <fullName evidence="7">Kinesin-like protein</fullName>
    </recommendedName>
</protein>
<evidence type="ECO:0000256" key="3">
    <source>
        <dbReference type="SAM" id="MobiDB-lite"/>
    </source>
</evidence>
<keyword evidence="2" id="KW-0505">Motor protein</keyword>
<gene>
    <name evidence="6" type="ORF">PCOS0759_LOCUS8429</name>
</gene>
<dbReference type="AlphaFoldDB" id="A0A7S1KTB9"/>
<feature type="binding site" evidence="2">
    <location>
        <begin position="399"/>
        <end position="406"/>
    </location>
    <ligand>
        <name>ATP</name>
        <dbReference type="ChEBI" id="CHEBI:30616"/>
    </ligand>
</feature>
<dbReference type="InterPro" id="IPR027640">
    <property type="entry name" value="Kinesin-like_fam"/>
</dbReference>
<dbReference type="InterPro" id="IPR027417">
    <property type="entry name" value="P-loop_NTPase"/>
</dbReference>
<dbReference type="GO" id="GO:0008270">
    <property type="term" value="F:zinc ion binding"/>
    <property type="evidence" value="ECO:0007669"/>
    <property type="project" value="UniProtKB-KW"/>
</dbReference>
<dbReference type="Gene3D" id="3.40.850.10">
    <property type="entry name" value="Kinesin motor domain"/>
    <property type="match status" value="1"/>
</dbReference>
<feature type="region of interest" description="Disordered" evidence="3">
    <location>
        <begin position="1"/>
        <end position="62"/>
    </location>
</feature>
<feature type="compositionally biased region" description="Basic residues" evidence="3">
    <location>
        <begin position="269"/>
        <end position="283"/>
    </location>
</feature>
<feature type="domain" description="Kinesin motor" evidence="4">
    <location>
        <begin position="310"/>
        <end position="723"/>
    </location>
</feature>
<feature type="compositionally biased region" description="Polar residues" evidence="3">
    <location>
        <begin position="14"/>
        <end position="32"/>
    </location>
</feature>
<sequence>MPMHQRIAPLGTSREGTPNTFMAQTHSQPKPTSSHSQHSEKKSSSSAAASQQSQLQTQSTAIPPSLSSKKHVLQALQLSQSQSLSQTQKSSTNVQQQQQQQGRQKGHHPQLRQLIHSGACPSCSIPFSSRRIKIKLLNCGHELCAACFLRHSQCQICHQVLDLDSLDVEREIPERALGLYREAMQRNEAMVQKRRENEREWRRRKTHILDTQNELRRDMKRKMRQRMLEIEEEKEQKLRELIERERHKMQLAQQHIDQKRRLLKDERKKRDRQRKIQRQKSHFKRQEYEKISEQFLIRQREKIQELDLDRVTVALRIAPLRDNLRAHRAISQLSENILQVKRVVPRHFDKGSRVVVDRFQFDHVWSGSYPLHGLIHKHIGRKVVTAAVNGINSTVFSFGQSSTGKTHLMFGPYAPAGSNDVNTDEALIPMIGMDLFNELQQSYENRWEVHVSFIEIYQERTRDLLSENEEYIANSVYETQSGQMQVKGVRRYKVQKYEDLKHLINIGSAQRHTETTKLNLTSSRSHAVLSLFITYSPLERSKDYIVQTETNLVDLAGFERVGAGVKSQPAQVGGTKKRTAKDGGITAQGVGSTLSPHGGPTLPAAMQTPNDDYLFGEGVTINKSLLELGICLQKMAEMTANSASTSARFSQTKQFVQDDNANVTQLDYAQKFLSTRSSTLTWLLKNSLVGKAKVFMLGTVSPLKEYVNESLTTLFYTSQAVNISTPVPSKKSSVKPQPVWQAVIRSVFTKIITQYNRYTDLKALHHHNDVKYKKTVRKLKKLVAKVVMLIKYKSMDLGKEIVAQVLEKEFAHQAEFNSKREFNTLLYLIALQFPKNYWEFIDHNKLDAAHRKEDAEIYESKFHSTETGKPYDENGMISEEMQEGEASAFDFRKHLM</sequence>
<keyword evidence="2" id="KW-0067">ATP-binding</keyword>
<feature type="compositionally biased region" description="Low complexity" evidence="3">
    <location>
        <begin position="83"/>
        <end position="103"/>
    </location>
</feature>
<feature type="region of interest" description="Disordered" evidence="3">
    <location>
        <begin position="569"/>
        <end position="596"/>
    </location>
</feature>
<evidence type="ECO:0008006" key="7">
    <source>
        <dbReference type="Google" id="ProtNLM"/>
    </source>
</evidence>
<dbReference type="GO" id="GO:0007018">
    <property type="term" value="P:microtubule-based movement"/>
    <property type="evidence" value="ECO:0007669"/>
    <property type="project" value="InterPro"/>
</dbReference>